<evidence type="ECO:0000256" key="2">
    <source>
        <dbReference type="ARBA" id="ARBA00007886"/>
    </source>
</evidence>
<dbReference type="InterPro" id="IPR038501">
    <property type="entry name" value="Spore_GerAC_C_sf"/>
</dbReference>
<sequence>MNQNVKMLSGLLIVLLMACFLSGCGFKDIDKRLFVVSVGIDPAKNNSKKFLVSLKFALPTGEKISNEFLIISQEGDTIAESVRIMKSKVDKEIDFSHAKLIVYNEEVMKAGLDPNLYYWFIRRLDFQEMSWVAIGKPSALAVLKGKPKSERLPSNALFLALGRDGTETAYIIPEFLFDFKKRFGEKGLDPLLPIIFAKKDNFEINSVALLDKNKLKLKLQSKETMILNLFLTQNQKTALKINGGEDSFVIDTQAVKTKYKLITENQKQPYIKVDLSVDGRIEEARFNVSNKDLDKYEKAAKGYVSKQVKAVLVKMQKENVDPIGFGLRYRSRHMGNDDWKTWQQLYPTIKFKVNADINISDTGLVE</sequence>
<comment type="similarity">
    <text evidence="2">Belongs to the GerABKC lipoprotein family.</text>
</comment>
<comment type="caution">
    <text evidence="10">The sequence shown here is derived from an EMBL/GenBank/DDBJ whole genome shotgun (WGS) entry which is preliminary data.</text>
</comment>
<keyword evidence="5" id="KW-0472">Membrane</keyword>
<dbReference type="PANTHER" id="PTHR35789:SF1">
    <property type="entry name" value="SPORE GERMINATION PROTEIN B3"/>
    <property type="match status" value="1"/>
</dbReference>
<dbReference type="Pfam" id="PF25198">
    <property type="entry name" value="Spore_GerAC_N"/>
    <property type="match status" value="1"/>
</dbReference>
<dbReference type="AlphaFoldDB" id="A0A852TF36"/>
<evidence type="ECO:0000313" key="10">
    <source>
        <dbReference type="EMBL" id="NYE06655.1"/>
    </source>
</evidence>
<dbReference type="EMBL" id="JACCBX010000007">
    <property type="protein sequence ID" value="NYE06655.1"/>
    <property type="molecule type" value="Genomic_DNA"/>
</dbReference>
<reference evidence="11" key="2">
    <citation type="submission" date="2020-08" db="EMBL/GenBank/DDBJ databases">
        <title>The Agave Microbiome: Exploring the role of microbial communities in plant adaptations to desert environments.</title>
        <authorList>
            <person name="Partida-Martinez L.P."/>
        </authorList>
    </citation>
    <scope>NUCLEOTIDE SEQUENCE [LARGE SCALE GENOMIC DNA]</scope>
    <source>
        <strain evidence="11">AT2.8</strain>
    </source>
</reference>
<dbReference type="Gene3D" id="3.30.300.210">
    <property type="entry name" value="Nutrient germinant receptor protein C, domain 3"/>
    <property type="match status" value="1"/>
</dbReference>
<dbReference type="Proteomes" id="UP000548423">
    <property type="component" value="Unassembled WGS sequence"/>
</dbReference>
<evidence type="ECO:0000259" key="9">
    <source>
        <dbReference type="Pfam" id="PF25198"/>
    </source>
</evidence>
<dbReference type="GO" id="GO:0016020">
    <property type="term" value="C:membrane"/>
    <property type="evidence" value="ECO:0007669"/>
    <property type="project" value="UniProtKB-SubCell"/>
</dbReference>
<name>A0A852TF36_9BACI</name>
<dbReference type="GO" id="GO:0009847">
    <property type="term" value="P:spore germination"/>
    <property type="evidence" value="ECO:0007669"/>
    <property type="project" value="InterPro"/>
</dbReference>
<protein>
    <submittedName>
        <fullName evidence="10">Spore germination protein KC</fullName>
    </submittedName>
</protein>
<keyword evidence="7" id="KW-0449">Lipoprotein</keyword>
<accession>A0A852TF36</accession>
<keyword evidence="4" id="KW-0732">Signal</keyword>
<evidence type="ECO:0000256" key="5">
    <source>
        <dbReference type="ARBA" id="ARBA00023136"/>
    </source>
</evidence>
<dbReference type="InterPro" id="IPR008844">
    <property type="entry name" value="Spore_GerAC-like"/>
</dbReference>
<dbReference type="Pfam" id="PF05504">
    <property type="entry name" value="Spore_GerAC"/>
    <property type="match status" value="1"/>
</dbReference>
<dbReference type="InterPro" id="IPR057336">
    <property type="entry name" value="GerAC_N"/>
</dbReference>
<evidence type="ECO:0000256" key="1">
    <source>
        <dbReference type="ARBA" id="ARBA00004635"/>
    </source>
</evidence>
<gene>
    <name evidence="10" type="ORF">F4694_003435</name>
</gene>
<evidence type="ECO:0000256" key="7">
    <source>
        <dbReference type="ARBA" id="ARBA00023288"/>
    </source>
</evidence>
<reference evidence="11" key="1">
    <citation type="submission" date="2020-07" db="EMBL/GenBank/DDBJ databases">
        <authorList>
            <person name="Partida-Martinez L."/>
            <person name="Huntemann M."/>
            <person name="Clum A."/>
            <person name="Wang J."/>
            <person name="Palaniappan K."/>
            <person name="Ritter S."/>
            <person name="Chen I.-M."/>
            <person name="Stamatis D."/>
            <person name="Reddy T."/>
            <person name="O'Malley R."/>
            <person name="Daum C."/>
            <person name="Shapiro N."/>
            <person name="Ivanova N."/>
            <person name="Kyrpides N."/>
            <person name="Woyke T."/>
        </authorList>
    </citation>
    <scope>NUCLEOTIDE SEQUENCE [LARGE SCALE GENOMIC DNA]</scope>
    <source>
        <strain evidence="11">AT2.8</strain>
    </source>
</reference>
<dbReference type="NCBIfam" id="TIGR02887">
    <property type="entry name" value="spore_ger_x_C"/>
    <property type="match status" value="1"/>
</dbReference>
<feature type="domain" description="Spore germination GerAC-like C-terminal" evidence="8">
    <location>
        <begin position="207"/>
        <end position="363"/>
    </location>
</feature>
<organism evidence="10 11">
    <name type="scientific">Neobacillus niacini</name>
    <dbReference type="NCBI Taxonomy" id="86668"/>
    <lineage>
        <taxon>Bacteria</taxon>
        <taxon>Bacillati</taxon>
        <taxon>Bacillota</taxon>
        <taxon>Bacilli</taxon>
        <taxon>Bacillales</taxon>
        <taxon>Bacillaceae</taxon>
        <taxon>Neobacillus</taxon>
    </lineage>
</organism>
<dbReference type="PROSITE" id="PS51257">
    <property type="entry name" value="PROKAR_LIPOPROTEIN"/>
    <property type="match status" value="1"/>
</dbReference>
<feature type="domain" description="Spore germination protein N-terminal" evidence="9">
    <location>
        <begin position="27"/>
        <end position="195"/>
    </location>
</feature>
<keyword evidence="6" id="KW-0564">Palmitate</keyword>
<comment type="subcellular location">
    <subcellularLocation>
        <location evidence="1">Membrane</location>
        <topology evidence="1">Lipid-anchor</topology>
    </subcellularLocation>
</comment>
<evidence type="ECO:0000313" key="11">
    <source>
        <dbReference type="Proteomes" id="UP000548423"/>
    </source>
</evidence>
<dbReference type="PANTHER" id="PTHR35789">
    <property type="entry name" value="SPORE GERMINATION PROTEIN B3"/>
    <property type="match status" value="1"/>
</dbReference>
<dbReference type="InterPro" id="IPR046953">
    <property type="entry name" value="Spore_GerAC-like_C"/>
</dbReference>
<proteinExistence type="inferred from homology"/>
<evidence type="ECO:0000256" key="6">
    <source>
        <dbReference type="ARBA" id="ARBA00023139"/>
    </source>
</evidence>
<evidence type="ECO:0000256" key="3">
    <source>
        <dbReference type="ARBA" id="ARBA00022544"/>
    </source>
</evidence>
<evidence type="ECO:0000259" key="8">
    <source>
        <dbReference type="Pfam" id="PF05504"/>
    </source>
</evidence>
<keyword evidence="3" id="KW-0309">Germination</keyword>
<evidence type="ECO:0000256" key="4">
    <source>
        <dbReference type="ARBA" id="ARBA00022729"/>
    </source>
</evidence>